<dbReference type="EMBL" id="AWVJ01000045">
    <property type="protein sequence ID" value="ERK50643.1"/>
    <property type="molecule type" value="Genomic_DNA"/>
</dbReference>
<comment type="caution">
    <text evidence="1">The sequence shown here is derived from an EMBL/GenBank/DDBJ whole genome shotgun (WGS) entry which is preliminary data.</text>
</comment>
<dbReference type="HOGENOM" id="CLU_3183847_0_0_9"/>
<dbReference type="AlphaFoldDB" id="U2RAL5"/>
<evidence type="ECO:0000313" key="1">
    <source>
        <dbReference type="EMBL" id="ERK50643.1"/>
    </source>
</evidence>
<keyword evidence="2" id="KW-1185">Reference proteome</keyword>
<protein>
    <submittedName>
        <fullName evidence="1">Uncharacterized protein</fullName>
    </submittedName>
</protein>
<accession>U2RAL5</accession>
<sequence>MKCPDLTKNQYHAIMHPMWRNCIECNDEIKNEIVTNFPFCIGVSSL</sequence>
<organism evidence="1 2">
    <name type="scientific">Eubacterium ramulus ATCC 29099</name>
    <dbReference type="NCBI Taxonomy" id="1256908"/>
    <lineage>
        <taxon>Bacteria</taxon>
        <taxon>Bacillati</taxon>
        <taxon>Bacillota</taxon>
        <taxon>Clostridia</taxon>
        <taxon>Eubacteriales</taxon>
        <taxon>Eubacteriaceae</taxon>
        <taxon>Eubacterium</taxon>
    </lineage>
</organism>
<gene>
    <name evidence="1" type="ORF">HMPREF0373_00619</name>
</gene>
<proteinExistence type="predicted"/>
<evidence type="ECO:0000313" key="2">
    <source>
        <dbReference type="Proteomes" id="UP000016608"/>
    </source>
</evidence>
<name>U2RAL5_EUBRA</name>
<reference evidence="1 2" key="1">
    <citation type="submission" date="2013-06" db="EMBL/GenBank/DDBJ databases">
        <authorList>
            <person name="Weinstock G."/>
            <person name="Sodergren E."/>
            <person name="Lobos E.A."/>
            <person name="Fulton L."/>
            <person name="Fulton R."/>
            <person name="Courtney L."/>
            <person name="Fronick C."/>
            <person name="O'Laughlin M."/>
            <person name="Godfrey J."/>
            <person name="Wilson R.M."/>
            <person name="Miner T."/>
            <person name="Farmer C."/>
            <person name="Delehaunty K."/>
            <person name="Cordes M."/>
            <person name="Minx P."/>
            <person name="Tomlinson C."/>
            <person name="Chen J."/>
            <person name="Wollam A."/>
            <person name="Pepin K.H."/>
            <person name="Bhonagiri V."/>
            <person name="Zhang X."/>
            <person name="Warren W."/>
            <person name="Mitreva M."/>
            <person name="Mardis E.R."/>
            <person name="Wilson R.K."/>
        </authorList>
    </citation>
    <scope>NUCLEOTIDE SEQUENCE [LARGE SCALE GENOMIC DNA]</scope>
    <source>
        <strain evidence="1 2">ATCC 29099</strain>
    </source>
</reference>
<dbReference type="Proteomes" id="UP000016608">
    <property type="component" value="Unassembled WGS sequence"/>
</dbReference>